<feature type="compositionally biased region" description="Basic residues" evidence="2">
    <location>
        <begin position="1"/>
        <end position="10"/>
    </location>
</feature>
<feature type="compositionally biased region" description="Basic and acidic residues" evidence="2">
    <location>
        <begin position="74"/>
        <end position="91"/>
    </location>
</feature>
<feature type="region of interest" description="Disordered" evidence="2">
    <location>
        <begin position="336"/>
        <end position="371"/>
    </location>
</feature>
<keyword evidence="1" id="KW-0175">Coiled coil</keyword>
<dbReference type="VEuPathDB" id="FungiDB:YALI0_D11044g"/>
<evidence type="ECO:0000256" key="1">
    <source>
        <dbReference type="SAM" id="Coils"/>
    </source>
</evidence>
<dbReference type="RefSeq" id="XP_502682.3">
    <property type="nucleotide sequence ID" value="XM_502682.3"/>
</dbReference>
<proteinExistence type="predicted"/>
<feature type="compositionally biased region" description="Polar residues" evidence="2">
    <location>
        <begin position="355"/>
        <end position="371"/>
    </location>
</feature>
<feature type="compositionally biased region" description="Polar residues" evidence="2">
    <location>
        <begin position="404"/>
        <end position="432"/>
    </location>
</feature>
<evidence type="ECO:0000313" key="4">
    <source>
        <dbReference type="Proteomes" id="UP000182444"/>
    </source>
</evidence>
<name>A0A1D8NE44_YARLL</name>
<dbReference type="GeneID" id="2910723"/>
<feature type="compositionally biased region" description="Basic and acidic residues" evidence="2">
    <location>
        <begin position="53"/>
        <end position="62"/>
    </location>
</feature>
<gene>
    <name evidence="3" type="ORF">YALI1_D13865g</name>
</gene>
<dbReference type="KEGG" id="yli:2910723"/>
<reference evidence="3 4" key="1">
    <citation type="journal article" date="2016" name="PLoS ONE">
        <title>Sequence Assembly of Yarrowia lipolytica Strain W29/CLIB89 Shows Transposable Element Diversity.</title>
        <authorList>
            <person name="Magnan C."/>
            <person name="Yu J."/>
            <person name="Chang I."/>
            <person name="Jahn E."/>
            <person name="Kanomata Y."/>
            <person name="Wu J."/>
            <person name="Zeller M."/>
            <person name="Oakes M."/>
            <person name="Baldi P."/>
            <person name="Sandmeyer S."/>
        </authorList>
    </citation>
    <scope>NUCLEOTIDE SEQUENCE [LARGE SCALE GENOMIC DNA]</scope>
    <source>
        <strain evidence="4">CLIB89(W29)</strain>
    </source>
</reference>
<feature type="compositionally biased region" description="Basic and acidic residues" evidence="2">
    <location>
        <begin position="11"/>
        <end position="23"/>
    </location>
</feature>
<dbReference type="Proteomes" id="UP000182444">
    <property type="component" value="Chromosome 1D"/>
</dbReference>
<sequence>MAKNPFQRKSKPWDKLKEQETRRRSSLLKENNSNTENEDVPKKIKKRSSSGKKSRDSRDSTELKGASQAYGDYVKSRESLRAKGRESDVSRYEGQLLLNQTLTREKMQLMVELDKARVENEKLLAQIREQDSDSDSDSDSEELQELRENVIKFKENEDNLLELLENLKKEIDTSAKKEQKLAEEIQKRLDTEEELREAMQTQLEEQQVELKQCFEQEMEEQNKLVQIEFDTQLQKELYKQKAELEAEMNEHLQQLSNSNPSSNATSNVEVMKELHNLRQQVSEYQEKISSLETQNAAMVRETKLNVALLEQQKKKIEEQQKELDTLYTKNSGTVFASRPVTSSSFDPDKNKRATKSITTNFKNSTAPKSSSIFSPVASKVAPSLKPDVGVSSLSMSPYLKLGKNKSNGTAGPGSRPSTSSSLASHVTDSPTVSGRPARVKNKPPLPLAATPRRAAQPKGSLFDSPMTSRPTSVAGEDEEAARRRTRRSLMFDSFITKNQLDASESPKRRQSSTPPVEDNKPKKRRKLGGVIVDENDDSEAKLQKQKRVKRPTVAPAAPLFADLSPEKSSVDSSSVTTPRRNPKR</sequence>
<evidence type="ECO:0000256" key="2">
    <source>
        <dbReference type="SAM" id="MobiDB-lite"/>
    </source>
</evidence>
<dbReference type="AlphaFoldDB" id="A0A1D8NE44"/>
<feature type="region of interest" description="Disordered" evidence="2">
    <location>
        <begin position="1"/>
        <end position="94"/>
    </location>
</feature>
<evidence type="ECO:0000313" key="3">
    <source>
        <dbReference type="EMBL" id="AOW03906.1"/>
    </source>
</evidence>
<feature type="compositionally biased region" description="Polar residues" evidence="2">
    <location>
        <begin position="336"/>
        <end position="345"/>
    </location>
</feature>
<feature type="region of interest" description="Disordered" evidence="2">
    <location>
        <begin position="402"/>
        <end position="584"/>
    </location>
</feature>
<accession>A0A1D8NE44</accession>
<dbReference type="EMBL" id="CP017556">
    <property type="protein sequence ID" value="AOW03906.1"/>
    <property type="molecule type" value="Genomic_DNA"/>
</dbReference>
<protein>
    <submittedName>
        <fullName evidence="3">Uncharacterized protein</fullName>
    </submittedName>
</protein>
<organism evidence="3 4">
    <name type="scientific">Yarrowia lipolytica</name>
    <name type="common">Candida lipolytica</name>
    <dbReference type="NCBI Taxonomy" id="4952"/>
    <lineage>
        <taxon>Eukaryota</taxon>
        <taxon>Fungi</taxon>
        <taxon>Dikarya</taxon>
        <taxon>Ascomycota</taxon>
        <taxon>Saccharomycotina</taxon>
        <taxon>Dipodascomycetes</taxon>
        <taxon>Dipodascales</taxon>
        <taxon>Dipodascales incertae sedis</taxon>
        <taxon>Yarrowia</taxon>
    </lineage>
</organism>
<feature type="coiled-coil region" evidence="1">
    <location>
        <begin position="99"/>
        <end position="329"/>
    </location>
</feature>
<dbReference type="VEuPathDB" id="FungiDB:YALI1_D13865g"/>
<feature type="compositionally biased region" description="Basic residues" evidence="2">
    <location>
        <begin position="43"/>
        <end position="52"/>
    </location>
</feature>